<dbReference type="EMBL" id="LR797319">
    <property type="protein sequence ID" value="CAB4202416.1"/>
    <property type="molecule type" value="Genomic_DNA"/>
</dbReference>
<dbReference type="SUPFAM" id="SSF51182">
    <property type="entry name" value="RmlC-like cupins"/>
    <property type="match status" value="1"/>
</dbReference>
<dbReference type="Gene3D" id="2.60.120.10">
    <property type="entry name" value="Jelly Rolls"/>
    <property type="match status" value="1"/>
</dbReference>
<organism evidence="1">
    <name type="scientific">uncultured Caudovirales phage</name>
    <dbReference type="NCBI Taxonomy" id="2100421"/>
    <lineage>
        <taxon>Viruses</taxon>
        <taxon>Duplodnaviria</taxon>
        <taxon>Heunggongvirae</taxon>
        <taxon>Uroviricota</taxon>
        <taxon>Caudoviricetes</taxon>
        <taxon>Peduoviridae</taxon>
        <taxon>Maltschvirus</taxon>
        <taxon>Maltschvirus maltsch</taxon>
    </lineage>
</organism>
<evidence type="ECO:0000313" key="1">
    <source>
        <dbReference type="EMBL" id="CAB4172497.1"/>
    </source>
</evidence>
<protein>
    <submittedName>
        <fullName evidence="1">Uncharacterized protein</fullName>
    </submittedName>
</protein>
<accession>A0A6J5PN64</accession>
<evidence type="ECO:0000313" key="3">
    <source>
        <dbReference type="EMBL" id="CAB4183990.1"/>
    </source>
</evidence>
<evidence type="ECO:0000313" key="5">
    <source>
        <dbReference type="EMBL" id="CAB4215010.1"/>
    </source>
</evidence>
<evidence type="ECO:0000313" key="2">
    <source>
        <dbReference type="EMBL" id="CAB4178565.1"/>
    </source>
</evidence>
<dbReference type="EMBL" id="LR797054">
    <property type="protein sequence ID" value="CAB4183990.1"/>
    <property type="molecule type" value="Genomic_DNA"/>
</dbReference>
<dbReference type="EMBL" id="LR797419">
    <property type="protein sequence ID" value="CAB4215010.1"/>
    <property type="molecule type" value="Genomic_DNA"/>
</dbReference>
<dbReference type="EMBL" id="LR796887">
    <property type="protein sequence ID" value="CAB4172497.1"/>
    <property type="molecule type" value="Genomic_DNA"/>
</dbReference>
<dbReference type="EMBL" id="LR798407">
    <property type="protein sequence ID" value="CAB5229809.1"/>
    <property type="molecule type" value="Genomic_DNA"/>
</dbReference>
<dbReference type="EMBL" id="LR796966">
    <property type="protein sequence ID" value="CAB4178565.1"/>
    <property type="molecule type" value="Genomic_DNA"/>
</dbReference>
<gene>
    <name evidence="2" type="ORF">UFOVP1018_21</name>
    <name evidence="3" type="ORF">UFOVP1105_22</name>
    <name evidence="4" type="ORF">UFOVP1372_12</name>
    <name evidence="5" type="ORF">UFOVP1470_23</name>
    <name evidence="6" type="ORF">UFOVP1557_12</name>
    <name evidence="1" type="ORF">UFOVP939_3</name>
</gene>
<dbReference type="InterPro" id="IPR014710">
    <property type="entry name" value="RmlC-like_jellyroll"/>
</dbReference>
<evidence type="ECO:0000313" key="6">
    <source>
        <dbReference type="EMBL" id="CAB5229809.1"/>
    </source>
</evidence>
<dbReference type="InterPro" id="IPR011051">
    <property type="entry name" value="RmlC_Cupin_sf"/>
</dbReference>
<proteinExistence type="predicted"/>
<name>A0A6J5PN64_9CAUD</name>
<evidence type="ECO:0000313" key="4">
    <source>
        <dbReference type="EMBL" id="CAB4202416.1"/>
    </source>
</evidence>
<reference evidence="1" key="1">
    <citation type="submission" date="2020-05" db="EMBL/GenBank/DDBJ databases">
        <authorList>
            <person name="Chiriac C."/>
            <person name="Salcher M."/>
            <person name="Ghai R."/>
            <person name="Kavagutti S V."/>
        </authorList>
    </citation>
    <scope>NUCLEOTIDE SEQUENCE</scope>
</reference>
<sequence length="154" mass="17365">MGSATNEMVEFTTAMSAMSGNMIEKLFVIENALKHLPQIDIPLRHCFGNKVYVREMTAPKGSIIIGKMHKFKQVNIVIRGDISVLTEDGWKRMKSGDMFESPAGIKRAGYTHEDTVWTTICGTEETDSDRAEDELTIGSYQEYLERKGDPLWLS</sequence>